<keyword evidence="4" id="KW-0804">Transcription</keyword>
<keyword evidence="1" id="KW-0678">Repressor</keyword>
<name>A0A0D0NPR4_9RHOB</name>
<evidence type="ECO:0000313" key="7">
    <source>
        <dbReference type="EMBL" id="KIQ70245.1"/>
    </source>
</evidence>
<dbReference type="STRING" id="1123501.Wenmar_01204"/>
<evidence type="ECO:0000256" key="1">
    <source>
        <dbReference type="ARBA" id="ARBA00022491"/>
    </source>
</evidence>
<dbReference type="Proteomes" id="UP000035100">
    <property type="component" value="Unassembled WGS sequence"/>
</dbReference>
<feature type="domain" description="HTH lacI-type" evidence="6">
    <location>
        <begin position="22"/>
        <end position="72"/>
    </location>
</feature>
<dbReference type="InterPro" id="IPR028082">
    <property type="entry name" value="Peripla_BP_I"/>
</dbReference>
<keyword evidence="2" id="KW-0805">Transcription regulation</keyword>
<evidence type="ECO:0000256" key="5">
    <source>
        <dbReference type="SAM" id="MobiDB-lite"/>
    </source>
</evidence>
<dbReference type="RefSeq" id="WP_018302985.1">
    <property type="nucleotide sequence ID" value="NZ_KB902288.1"/>
</dbReference>
<evidence type="ECO:0000313" key="8">
    <source>
        <dbReference type="Proteomes" id="UP000035100"/>
    </source>
</evidence>
<protein>
    <submittedName>
        <fullName evidence="7">Transcriptional regulator, LacI family</fullName>
    </submittedName>
</protein>
<dbReference type="AlphaFoldDB" id="A0A0D0NPR4"/>
<dbReference type="InterPro" id="IPR010982">
    <property type="entry name" value="Lambda_DNA-bd_dom_sf"/>
</dbReference>
<dbReference type="PANTHER" id="PTHR30146">
    <property type="entry name" value="LACI-RELATED TRANSCRIPTIONAL REPRESSOR"/>
    <property type="match status" value="1"/>
</dbReference>
<dbReference type="GO" id="GO:0000976">
    <property type="term" value="F:transcription cis-regulatory region binding"/>
    <property type="evidence" value="ECO:0007669"/>
    <property type="project" value="TreeGrafter"/>
</dbReference>
<organism evidence="7 8">
    <name type="scientific">Wenxinia marina DSM 24838</name>
    <dbReference type="NCBI Taxonomy" id="1123501"/>
    <lineage>
        <taxon>Bacteria</taxon>
        <taxon>Pseudomonadati</taxon>
        <taxon>Pseudomonadota</taxon>
        <taxon>Alphaproteobacteria</taxon>
        <taxon>Rhodobacterales</taxon>
        <taxon>Roseobacteraceae</taxon>
        <taxon>Wenxinia</taxon>
    </lineage>
</organism>
<sequence>MDDPANSRPDRPERGSFVSAGDVAERAGVSRSAVSRTFSGAGSVSAATRRKVMKAAEELGYHANHLARGLTGEPSDIVCLIAADIGQPFQARMLEQVTRHLQLRGKVAMVINTAGDGDSVSHALRQSLHYRAEASVVLTGTPSEKLVQTCLSNGQRVVLVNRDDEAPGVDRLRVDNDRACVEALALLRRAGCERVACVSSRARTTSLLSREAAFSRAAEAAGLTLDLTRAGPTSYETGAESARLLLGRAAPPDGVFCVTDLLALGFMDAARHVFGRRIPEDLCVIGFDDVPQASWTSYELTTFRQPIEEFAERIAAVLTSDEVGHSEVLEVLPVWRSSVRMA</sequence>
<dbReference type="PROSITE" id="PS50932">
    <property type="entry name" value="HTH_LACI_2"/>
    <property type="match status" value="1"/>
</dbReference>
<gene>
    <name evidence="7" type="ORF">Wenmar_01204</name>
</gene>
<dbReference type="SUPFAM" id="SSF53822">
    <property type="entry name" value="Periplasmic binding protein-like I"/>
    <property type="match status" value="1"/>
</dbReference>
<dbReference type="Pfam" id="PF13377">
    <property type="entry name" value="Peripla_BP_3"/>
    <property type="match status" value="1"/>
</dbReference>
<dbReference type="Pfam" id="PF00356">
    <property type="entry name" value="LacI"/>
    <property type="match status" value="1"/>
</dbReference>
<accession>A0A0D0NPR4</accession>
<dbReference type="PANTHER" id="PTHR30146:SF95">
    <property type="entry name" value="RIBOSE OPERON REPRESSOR"/>
    <property type="match status" value="1"/>
</dbReference>
<dbReference type="SUPFAM" id="SSF47413">
    <property type="entry name" value="lambda repressor-like DNA-binding domains"/>
    <property type="match status" value="1"/>
</dbReference>
<comment type="caution">
    <text evidence="7">The sequence shown here is derived from an EMBL/GenBank/DDBJ whole genome shotgun (WGS) entry which is preliminary data.</text>
</comment>
<keyword evidence="8" id="KW-1185">Reference proteome</keyword>
<reference evidence="7 8" key="1">
    <citation type="submission" date="2013-01" db="EMBL/GenBank/DDBJ databases">
        <authorList>
            <person name="Fiebig A."/>
            <person name="Goeker M."/>
            <person name="Klenk H.-P.P."/>
        </authorList>
    </citation>
    <scope>NUCLEOTIDE SEQUENCE [LARGE SCALE GENOMIC DNA]</scope>
    <source>
        <strain evidence="7 8">DSM 24838</strain>
    </source>
</reference>
<dbReference type="eggNOG" id="COG1609">
    <property type="taxonomic scope" value="Bacteria"/>
</dbReference>
<dbReference type="Gene3D" id="1.10.260.40">
    <property type="entry name" value="lambda repressor-like DNA-binding domains"/>
    <property type="match status" value="1"/>
</dbReference>
<dbReference type="InterPro" id="IPR046335">
    <property type="entry name" value="LacI/GalR-like_sensor"/>
</dbReference>
<keyword evidence="3" id="KW-0238">DNA-binding</keyword>
<feature type="region of interest" description="Disordered" evidence="5">
    <location>
        <begin position="1"/>
        <end position="23"/>
    </location>
</feature>
<dbReference type="CDD" id="cd06278">
    <property type="entry name" value="PBP1_LacI-like"/>
    <property type="match status" value="1"/>
</dbReference>
<dbReference type="InterPro" id="IPR000843">
    <property type="entry name" value="HTH_LacI"/>
</dbReference>
<dbReference type="Gene3D" id="3.40.50.2300">
    <property type="match status" value="2"/>
</dbReference>
<dbReference type="SMART" id="SM00354">
    <property type="entry name" value="HTH_LACI"/>
    <property type="match status" value="1"/>
</dbReference>
<proteinExistence type="predicted"/>
<evidence type="ECO:0000256" key="3">
    <source>
        <dbReference type="ARBA" id="ARBA00023125"/>
    </source>
</evidence>
<dbReference type="CDD" id="cd01392">
    <property type="entry name" value="HTH_LacI"/>
    <property type="match status" value="1"/>
</dbReference>
<evidence type="ECO:0000256" key="4">
    <source>
        <dbReference type="ARBA" id="ARBA00023163"/>
    </source>
</evidence>
<dbReference type="OrthoDB" id="8433438at2"/>
<evidence type="ECO:0000259" key="6">
    <source>
        <dbReference type="PROSITE" id="PS50932"/>
    </source>
</evidence>
<dbReference type="EMBL" id="AONG01000006">
    <property type="protein sequence ID" value="KIQ70245.1"/>
    <property type="molecule type" value="Genomic_DNA"/>
</dbReference>
<evidence type="ECO:0000256" key="2">
    <source>
        <dbReference type="ARBA" id="ARBA00023015"/>
    </source>
</evidence>
<dbReference type="GO" id="GO:0003700">
    <property type="term" value="F:DNA-binding transcription factor activity"/>
    <property type="evidence" value="ECO:0007669"/>
    <property type="project" value="TreeGrafter"/>
</dbReference>